<protein>
    <submittedName>
        <fullName evidence="4">FG-GAP repeat-containing protein</fullName>
    </submittedName>
</protein>
<dbReference type="Pfam" id="PF13517">
    <property type="entry name" value="FG-GAP_3"/>
    <property type="match status" value="1"/>
</dbReference>
<name>A0ABR5SGM8_9BACT</name>
<dbReference type="EMBL" id="LNQR01000060">
    <property type="protein sequence ID" value="KWT85564.1"/>
    <property type="molecule type" value="Genomic_DNA"/>
</dbReference>
<organism evidence="4 5">
    <name type="scientific">Candidatus Magnetominusculus xianensis</name>
    <dbReference type="NCBI Taxonomy" id="1748249"/>
    <lineage>
        <taxon>Bacteria</taxon>
        <taxon>Pseudomonadati</taxon>
        <taxon>Nitrospirota</taxon>
        <taxon>Nitrospiria</taxon>
        <taxon>Nitrospirales</taxon>
        <taxon>Nitrospiraceae</taxon>
        <taxon>Candidatus Magnetominusculus</taxon>
    </lineage>
</organism>
<feature type="chain" id="PRO_5046344192" evidence="2">
    <location>
        <begin position="25"/>
        <end position="975"/>
    </location>
</feature>
<dbReference type="Proteomes" id="UP000060487">
    <property type="component" value="Unassembled WGS sequence"/>
</dbReference>
<evidence type="ECO:0000313" key="5">
    <source>
        <dbReference type="Proteomes" id="UP000060487"/>
    </source>
</evidence>
<gene>
    <name evidence="4" type="ORF">ASN18_1698</name>
</gene>
<dbReference type="PANTHER" id="PTHR46580:SF2">
    <property type="entry name" value="MAM DOMAIN-CONTAINING PROTEIN"/>
    <property type="match status" value="1"/>
</dbReference>
<dbReference type="PANTHER" id="PTHR46580">
    <property type="entry name" value="SENSOR KINASE-RELATED"/>
    <property type="match status" value="1"/>
</dbReference>
<evidence type="ECO:0000313" key="4">
    <source>
        <dbReference type="EMBL" id="KWT85564.1"/>
    </source>
</evidence>
<dbReference type="RefSeq" id="WP_085052317.1">
    <property type="nucleotide sequence ID" value="NZ_LNQR01000060.1"/>
</dbReference>
<keyword evidence="5" id="KW-1185">Reference proteome</keyword>
<feature type="signal peptide" evidence="2">
    <location>
        <begin position="1"/>
        <end position="24"/>
    </location>
</feature>
<evidence type="ECO:0000259" key="3">
    <source>
        <dbReference type="Pfam" id="PF18998"/>
    </source>
</evidence>
<feature type="domain" description="Bacterial repeat" evidence="3">
    <location>
        <begin position="649"/>
        <end position="722"/>
    </location>
</feature>
<keyword evidence="1 2" id="KW-0732">Signal</keyword>
<dbReference type="InterPro" id="IPR044060">
    <property type="entry name" value="Bacterial_rp_domain"/>
</dbReference>
<feature type="domain" description="Bacterial repeat" evidence="3">
    <location>
        <begin position="565"/>
        <end position="636"/>
    </location>
</feature>
<dbReference type="InterPro" id="IPR028994">
    <property type="entry name" value="Integrin_alpha_N"/>
</dbReference>
<evidence type="ECO:0000256" key="1">
    <source>
        <dbReference type="ARBA" id="ARBA00022729"/>
    </source>
</evidence>
<reference evidence="4 5" key="1">
    <citation type="submission" date="2015-11" db="EMBL/GenBank/DDBJ databases">
        <authorList>
            <person name="Lin W."/>
        </authorList>
    </citation>
    <scope>NUCLEOTIDE SEQUENCE [LARGE SCALE GENOMIC DNA]</scope>
    <source>
        <strain evidence="4 5">HCH-1</strain>
    </source>
</reference>
<sequence>MKTFNKYAAVVVLSAVIMCGVSYAEVSKESVTGVPGTYGVQGTPGNVITQQAPVSVVTTEEMKKHDALQPVKPPKKRIIPLKRRHNHSTAVPDVNQLPPELQSVVPGASSGQQAPSLLTSFTGLDLNGNASHAIPPDTMGAAGPVYLMTIVNGAVAYYNKSTGARTAHITDGAFWASLGSGSGEPADGVFDPKVIYDQYLGRFIAVELALGNSSTKSYILVGISSTSDPNGTWTLHAIRADLDNGSTQTTNWADYPGVGMDENNLYISVNMFNTSGSFQYVKSYAIPKTQLTSTASTITYSEFINNNAYDFTLQPCAAFGSGQSVYFVSEDYLNSTSSASYLKLFTITNNTWTTLGSIHVQTYPVVSSLPSAPQLGSSEKISTNDTRVLNSVCRGGYLWATQSVTNSAATKTEVAWYQINPASASTTLASAGTPVQQGRVSDPNLFYYFPSIAVNSAGDAALGFSGSSSSTYAGGYYTARLSTDAAGTMQSVAQLVAGAAPYYLTYSGTENRWGDYSATTVDPSDDLTFWTIQEYAKGSTNWGTWWGSFKTSSSAQQTLTVTMSGSGSGTVTPSTGSISWTGNTGTASYGAGTQVVLTAAAASGSTVTSWSGCDTTSGSTCTVTMSTAKTVSVVFTNPSNAVLTVVKQGTGSGTVTSSTGTLSWSGKTGTVTIGKDTQVTLTSAAASGSVFTSWSGCDNATSTTCTVAMTADRSVTAVFTKKVSGDFLLNGNADILWRNSYSGANVIWTMTTTTPPGTLSLPSNTDTNWEIVGTADFTSNGYPAILWRHKLYGYNAIWVTSIGSVTSAQFLPGVSDTTWKIVGTGDFDNDSYADILWRNSTTGNVALWLMTGTSVKSAMMLPTVSDTNWDIVGTGDFDGDSSIDVLWRNKSTGYNVVWLMSGTTPASAQYIAAVSDTAWKITAVSDFNADGYPDIVWSNSVVGANAIWLMNGLSAASAVSLPTVSDTTWKIVGPK</sequence>
<accession>A0ABR5SGM8</accession>
<evidence type="ECO:0000256" key="2">
    <source>
        <dbReference type="SAM" id="SignalP"/>
    </source>
</evidence>
<comment type="caution">
    <text evidence="4">The sequence shown here is derived from an EMBL/GenBank/DDBJ whole genome shotgun (WGS) entry which is preliminary data.</text>
</comment>
<dbReference type="InterPro" id="IPR013517">
    <property type="entry name" value="FG-GAP"/>
</dbReference>
<proteinExistence type="predicted"/>
<dbReference type="SUPFAM" id="SSF69318">
    <property type="entry name" value="Integrin alpha N-terminal domain"/>
    <property type="match status" value="1"/>
</dbReference>
<dbReference type="Pfam" id="PF18998">
    <property type="entry name" value="Flg_new_2"/>
    <property type="match status" value="2"/>
</dbReference>